<evidence type="ECO:0000259" key="2">
    <source>
        <dbReference type="Pfam" id="PF18347"/>
    </source>
</evidence>
<evidence type="ECO:0000313" key="4">
    <source>
        <dbReference type="EMBL" id="SDJ78675.1"/>
    </source>
</evidence>
<dbReference type="InterPro" id="IPR049280">
    <property type="entry name" value="DUF6852"/>
</dbReference>
<dbReference type="Pfam" id="PF21186">
    <property type="entry name" value="DUF6852"/>
    <property type="match status" value="1"/>
</dbReference>
<dbReference type="Gene3D" id="1.10.10.1650">
    <property type="match status" value="1"/>
</dbReference>
<organism evidence="4 5">
    <name type="scientific">Catalinimonas alkaloidigena</name>
    <dbReference type="NCBI Taxonomy" id="1075417"/>
    <lineage>
        <taxon>Bacteria</taxon>
        <taxon>Pseudomonadati</taxon>
        <taxon>Bacteroidota</taxon>
        <taxon>Cytophagia</taxon>
        <taxon>Cytophagales</taxon>
        <taxon>Catalimonadaceae</taxon>
        <taxon>Catalinimonas</taxon>
    </lineage>
</organism>
<dbReference type="Gene3D" id="2.30.30.730">
    <property type="match status" value="1"/>
</dbReference>
<dbReference type="STRING" id="1075417.SAMN05421823_101111"/>
<accession>A0A1G8WLZ4</accession>
<keyword evidence="5" id="KW-1185">Reference proteome</keyword>
<evidence type="ECO:0000259" key="3">
    <source>
        <dbReference type="Pfam" id="PF21186"/>
    </source>
</evidence>
<gene>
    <name evidence="4" type="ORF">SAMN05421823_101111</name>
</gene>
<name>A0A1G8WLZ4_9BACT</name>
<protein>
    <submittedName>
        <fullName evidence="4">Uncharacterized protein</fullName>
    </submittedName>
</protein>
<feature type="domain" description="DUF5606" evidence="2">
    <location>
        <begin position="3"/>
        <end position="49"/>
    </location>
</feature>
<dbReference type="EMBL" id="FNFO01000001">
    <property type="protein sequence ID" value="SDJ78675.1"/>
    <property type="molecule type" value="Genomic_DNA"/>
</dbReference>
<dbReference type="Pfam" id="PF18347">
    <property type="entry name" value="DUF5606"/>
    <property type="match status" value="1"/>
</dbReference>
<dbReference type="InterPro" id="IPR049282">
    <property type="entry name" value="BVU_3817_N_sf"/>
</dbReference>
<feature type="region of interest" description="Disordered" evidence="1">
    <location>
        <begin position="132"/>
        <end position="157"/>
    </location>
</feature>
<dbReference type="Proteomes" id="UP000198510">
    <property type="component" value="Unassembled WGS sequence"/>
</dbReference>
<dbReference type="AlphaFoldDB" id="A0A1G8WLZ4"/>
<reference evidence="4 5" key="1">
    <citation type="submission" date="2016-10" db="EMBL/GenBank/DDBJ databases">
        <authorList>
            <person name="de Groot N.N."/>
        </authorList>
    </citation>
    <scope>NUCLEOTIDE SEQUENCE [LARGE SCALE GENOMIC DNA]</scope>
    <source>
        <strain evidence="4 5">DSM 25186</strain>
    </source>
</reference>
<evidence type="ECO:0000313" key="5">
    <source>
        <dbReference type="Proteomes" id="UP000198510"/>
    </source>
</evidence>
<dbReference type="InterPro" id="IPR041218">
    <property type="entry name" value="DUF5606"/>
</dbReference>
<proteinExistence type="predicted"/>
<evidence type="ECO:0000256" key="1">
    <source>
        <dbReference type="SAM" id="MobiDB-lite"/>
    </source>
</evidence>
<sequence>MDLKEIATVSGKGGLFRIVKPTRSGVILEPVDGKGGRFAAGPSTRVSLLKEISMYTTDEEGSVPLERVMEQLYQSYDGSTAPLSSKDASEDELRAFMEQALPNYDQDRVYVSDMRKLLVWYNLLAEHRADLFQEEPAAEDEPTPSEVASSGDAEEQE</sequence>
<feature type="compositionally biased region" description="Acidic residues" evidence="1">
    <location>
        <begin position="132"/>
        <end position="143"/>
    </location>
</feature>
<feature type="domain" description="DUF6852" evidence="3">
    <location>
        <begin position="52"/>
        <end position="124"/>
    </location>
</feature>
<dbReference type="InterPro" id="IPR049281">
    <property type="entry name" value="BVU_3817-like_C_sf"/>
</dbReference>
<dbReference type="RefSeq" id="WP_176955839.1">
    <property type="nucleotide sequence ID" value="NZ_FNFO01000001.1"/>
</dbReference>